<reference evidence="2 3" key="1">
    <citation type="submission" date="2022-03" db="EMBL/GenBank/DDBJ databases">
        <title>Chryseobacterium sp. isolated from particulate matters in swine house.</title>
        <authorList>
            <person name="Won M."/>
            <person name="Kim S.-J."/>
            <person name="Kwon S.-W."/>
        </authorList>
    </citation>
    <scope>NUCLEOTIDE SEQUENCE [LARGE SCALE GENOMIC DNA]</scope>
    <source>
        <strain evidence="2 3">SC2-2</strain>
    </source>
</reference>
<protein>
    <recommendedName>
        <fullName evidence="4">Aspartyl protease</fullName>
    </recommendedName>
</protein>
<evidence type="ECO:0000313" key="2">
    <source>
        <dbReference type="EMBL" id="UOE42192.1"/>
    </source>
</evidence>
<evidence type="ECO:0000256" key="1">
    <source>
        <dbReference type="SAM" id="SignalP"/>
    </source>
</evidence>
<feature type="chain" id="PRO_5046053672" description="Aspartyl protease" evidence="1">
    <location>
        <begin position="19"/>
        <end position="386"/>
    </location>
</feature>
<feature type="signal peptide" evidence="1">
    <location>
        <begin position="1"/>
        <end position="18"/>
    </location>
</feature>
<evidence type="ECO:0008006" key="4">
    <source>
        <dbReference type="Google" id="ProtNLM"/>
    </source>
</evidence>
<name>A0ABY4BSN5_9FLAO</name>
<gene>
    <name evidence="2" type="ORF">MTP09_06025</name>
</gene>
<dbReference type="EMBL" id="CP094532">
    <property type="protein sequence ID" value="UOE42192.1"/>
    <property type="molecule type" value="Genomic_DNA"/>
</dbReference>
<organism evidence="2 3">
    <name type="scientific">Chryseobacterium suipulveris</name>
    <dbReference type="NCBI Taxonomy" id="2929800"/>
    <lineage>
        <taxon>Bacteria</taxon>
        <taxon>Pseudomonadati</taxon>
        <taxon>Bacteroidota</taxon>
        <taxon>Flavobacteriia</taxon>
        <taxon>Flavobacteriales</taxon>
        <taxon>Weeksellaceae</taxon>
        <taxon>Chryseobacterium group</taxon>
        <taxon>Chryseobacterium</taxon>
    </lineage>
</organism>
<dbReference type="RefSeq" id="WP_124643213.1">
    <property type="nucleotide sequence ID" value="NZ_CP094532.1"/>
</dbReference>
<proteinExistence type="predicted"/>
<evidence type="ECO:0000313" key="3">
    <source>
        <dbReference type="Proteomes" id="UP000831460"/>
    </source>
</evidence>
<dbReference type="Gene3D" id="2.40.70.10">
    <property type="entry name" value="Acid Proteases"/>
    <property type="match status" value="1"/>
</dbReference>
<keyword evidence="3" id="KW-1185">Reference proteome</keyword>
<dbReference type="Proteomes" id="UP000831460">
    <property type="component" value="Chromosome"/>
</dbReference>
<dbReference type="InterPro" id="IPR021109">
    <property type="entry name" value="Peptidase_aspartic_dom_sf"/>
</dbReference>
<accession>A0ABY4BSN5</accession>
<keyword evidence="1" id="KW-0732">Signal</keyword>
<sequence>MKIFYSLAFIFTFSIIFAQKNATTIYSNTPNVKIIESKEIITDWTLNPKLKPDVYTTGKVSKYKEVKLVTDIDSIEVKLKPNQKFDFIILLNKKDSCFTRFESPKNVDFSKTKTTFRQTIPFHLTEFNNISVNAVLNKKDSIKLMFDTGSVDFYLTKEAIKKYLNPNGLKLTMKDISDNNFEISNLNWKHQQIYPIETTVQGNDGMFGWNAFDGKILEIDYDKNIMIVYSKLPKIGKEFEKFPMELMKEHFCISVDLENNGKKNKTRFLFDSGYQRAIMLDNDILNENNLKVGEFKLIKETKMYNSQNEEIPLKSVLLPKLYFGKYFLENIPSQINSYNKSAGYKTNFLGNEVLKRFNAIIDFQKNVVYLKPNKHFYEEYAEMKKN</sequence>